<dbReference type="Proteomes" id="UP000238479">
    <property type="component" value="Chromosome 5"/>
</dbReference>
<keyword evidence="2" id="KW-1185">Reference proteome</keyword>
<protein>
    <submittedName>
        <fullName evidence="1">Uncharacterized protein</fullName>
    </submittedName>
</protein>
<evidence type="ECO:0000313" key="1">
    <source>
        <dbReference type="EMBL" id="PRQ33977.1"/>
    </source>
</evidence>
<comment type="caution">
    <text evidence="1">The sequence shown here is derived from an EMBL/GenBank/DDBJ whole genome shotgun (WGS) entry which is preliminary data.</text>
</comment>
<name>A0A2P6QIH2_ROSCH</name>
<reference evidence="1 2" key="1">
    <citation type="journal article" date="2018" name="Nat. Genet.">
        <title>The Rosa genome provides new insights in the design of modern roses.</title>
        <authorList>
            <person name="Bendahmane M."/>
        </authorList>
    </citation>
    <scope>NUCLEOTIDE SEQUENCE [LARGE SCALE GENOMIC DNA]</scope>
    <source>
        <strain evidence="2">cv. Old Blush</strain>
    </source>
</reference>
<dbReference type="AlphaFoldDB" id="A0A2P6QIH2"/>
<dbReference type="EMBL" id="PDCK01000043">
    <property type="protein sequence ID" value="PRQ33977.1"/>
    <property type="molecule type" value="Genomic_DNA"/>
</dbReference>
<accession>A0A2P6QIH2</accession>
<dbReference type="Gramene" id="PRQ33977">
    <property type="protein sequence ID" value="PRQ33977"/>
    <property type="gene ID" value="RchiOBHm_Chr5g0063701"/>
</dbReference>
<sequence>MSVFKVCEAVGIENFTLNLLQKIVCDCQRSAPVILGRAQVYSFHFCVPDCRCFISL</sequence>
<proteinExistence type="predicted"/>
<evidence type="ECO:0000313" key="2">
    <source>
        <dbReference type="Proteomes" id="UP000238479"/>
    </source>
</evidence>
<gene>
    <name evidence="1" type="ORF">RchiOBHm_Chr5g0063701</name>
</gene>
<organism evidence="1 2">
    <name type="scientific">Rosa chinensis</name>
    <name type="common">China rose</name>
    <dbReference type="NCBI Taxonomy" id="74649"/>
    <lineage>
        <taxon>Eukaryota</taxon>
        <taxon>Viridiplantae</taxon>
        <taxon>Streptophyta</taxon>
        <taxon>Embryophyta</taxon>
        <taxon>Tracheophyta</taxon>
        <taxon>Spermatophyta</taxon>
        <taxon>Magnoliopsida</taxon>
        <taxon>eudicotyledons</taxon>
        <taxon>Gunneridae</taxon>
        <taxon>Pentapetalae</taxon>
        <taxon>rosids</taxon>
        <taxon>fabids</taxon>
        <taxon>Rosales</taxon>
        <taxon>Rosaceae</taxon>
        <taxon>Rosoideae</taxon>
        <taxon>Rosoideae incertae sedis</taxon>
        <taxon>Rosa</taxon>
    </lineage>
</organism>